<evidence type="ECO:0000313" key="1">
    <source>
        <dbReference type="EMBL" id="KAI4862991.1"/>
    </source>
</evidence>
<keyword evidence="2" id="KW-1185">Reference proteome</keyword>
<dbReference type="EMBL" id="MU393514">
    <property type="protein sequence ID" value="KAI4862991.1"/>
    <property type="molecule type" value="Genomic_DNA"/>
</dbReference>
<organism evidence="1 2">
    <name type="scientific">Hypoxylon rubiginosum</name>
    <dbReference type="NCBI Taxonomy" id="110542"/>
    <lineage>
        <taxon>Eukaryota</taxon>
        <taxon>Fungi</taxon>
        <taxon>Dikarya</taxon>
        <taxon>Ascomycota</taxon>
        <taxon>Pezizomycotina</taxon>
        <taxon>Sordariomycetes</taxon>
        <taxon>Xylariomycetidae</taxon>
        <taxon>Xylariales</taxon>
        <taxon>Hypoxylaceae</taxon>
        <taxon>Hypoxylon</taxon>
    </lineage>
</organism>
<name>A0ACB9YVA5_9PEZI</name>
<proteinExistence type="predicted"/>
<comment type="caution">
    <text evidence="1">The sequence shown here is derived from an EMBL/GenBank/DDBJ whole genome shotgun (WGS) entry which is preliminary data.</text>
</comment>
<evidence type="ECO:0000313" key="2">
    <source>
        <dbReference type="Proteomes" id="UP001497700"/>
    </source>
</evidence>
<reference evidence="1 2" key="1">
    <citation type="journal article" date="2022" name="New Phytol.">
        <title>Ecological generalism drives hyperdiversity of secondary metabolite gene clusters in xylarialean endophytes.</title>
        <authorList>
            <person name="Franco M.E.E."/>
            <person name="Wisecaver J.H."/>
            <person name="Arnold A.E."/>
            <person name="Ju Y.M."/>
            <person name="Slot J.C."/>
            <person name="Ahrendt S."/>
            <person name="Moore L.P."/>
            <person name="Eastman K.E."/>
            <person name="Scott K."/>
            <person name="Konkel Z."/>
            <person name="Mondo S.J."/>
            <person name="Kuo A."/>
            <person name="Hayes R.D."/>
            <person name="Haridas S."/>
            <person name="Andreopoulos B."/>
            <person name="Riley R."/>
            <person name="LaButti K."/>
            <person name="Pangilinan J."/>
            <person name="Lipzen A."/>
            <person name="Amirebrahimi M."/>
            <person name="Yan J."/>
            <person name="Adam C."/>
            <person name="Keymanesh K."/>
            <person name="Ng V."/>
            <person name="Louie K."/>
            <person name="Northen T."/>
            <person name="Drula E."/>
            <person name="Henrissat B."/>
            <person name="Hsieh H.M."/>
            <person name="Youens-Clark K."/>
            <person name="Lutzoni F."/>
            <person name="Miadlikowska J."/>
            <person name="Eastwood D.C."/>
            <person name="Hamelin R.C."/>
            <person name="Grigoriev I.V."/>
            <person name="U'Ren J.M."/>
        </authorList>
    </citation>
    <scope>NUCLEOTIDE SEQUENCE [LARGE SCALE GENOMIC DNA]</scope>
    <source>
        <strain evidence="1 2">CBS 119005</strain>
    </source>
</reference>
<gene>
    <name evidence="1" type="ORF">F4820DRAFT_428634</name>
</gene>
<sequence length="110" mass="12255">MILPLTSDCTLHDVKAVACPGLAKNWISSSIVAKFNFTVHSSANMEYVEWKGKRLQSTKYVEVTWTLKDVNKTSKEDFMVVQGSVGFDMLVTPKSCEFLRGPATSVRAHN</sequence>
<protein>
    <submittedName>
        <fullName evidence="1">Uncharacterized protein</fullName>
    </submittedName>
</protein>
<accession>A0ACB9YVA5</accession>
<dbReference type="Proteomes" id="UP001497700">
    <property type="component" value="Unassembled WGS sequence"/>
</dbReference>